<keyword evidence="3" id="KW-1185">Reference proteome</keyword>
<organism evidence="2 3">
    <name type="scientific">Nocardia mangyaensis</name>
    <dbReference type="NCBI Taxonomy" id="2213200"/>
    <lineage>
        <taxon>Bacteria</taxon>
        <taxon>Bacillati</taxon>
        <taxon>Actinomycetota</taxon>
        <taxon>Actinomycetes</taxon>
        <taxon>Mycobacteriales</taxon>
        <taxon>Nocardiaceae</taxon>
        <taxon>Nocardia</taxon>
    </lineage>
</organism>
<dbReference type="EMBL" id="CP018082">
    <property type="protein sequence ID" value="APE38128.1"/>
    <property type="molecule type" value="Genomic_DNA"/>
</dbReference>
<evidence type="ECO:0000259" key="1">
    <source>
        <dbReference type="Pfam" id="PF19319"/>
    </source>
</evidence>
<proteinExistence type="predicted"/>
<name>A0A1J0W1C2_9NOCA</name>
<protein>
    <recommendedName>
        <fullName evidence="1">DUF5919 domain-containing protein</fullName>
    </recommendedName>
</protein>
<gene>
    <name evidence="2" type="ORF">BOX37_08350</name>
</gene>
<dbReference type="AlphaFoldDB" id="A0A1J0W1C2"/>
<evidence type="ECO:0000313" key="3">
    <source>
        <dbReference type="Proteomes" id="UP000183810"/>
    </source>
</evidence>
<dbReference type="OrthoDB" id="4319500at2"/>
<dbReference type="InterPro" id="IPR045697">
    <property type="entry name" value="DUF5919"/>
</dbReference>
<evidence type="ECO:0000313" key="2">
    <source>
        <dbReference type="EMBL" id="APE38128.1"/>
    </source>
</evidence>
<reference evidence="2" key="1">
    <citation type="submission" date="2016-11" db="EMBL/GenBank/DDBJ databases">
        <authorList>
            <person name="Jaros S."/>
            <person name="Januszkiewicz K."/>
            <person name="Wedrychowicz H."/>
        </authorList>
    </citation>
    <scope>NUCLEOTIDE SEQUENCE [LARGE SCALE GENOMIC DNA]</scope>
    <source>
        <strain evidence="2">Y48</strain>
    </source>
</reference>
<dbReference type="Pfam" id="PF19319">
    <property type="entry name" value="DUF5919"/>
    <property type="match status" value="1"/>
</dbReference>
<accession>A0A1J0W1C2</accession>
<dbReference type="KEGG" id="nsl:BOX37_08350"/>
<feature type="domain" description="DUF5919" evidence="1">
    <location>
        <begin position="125"/>
        <end position="266"/>
    </location>
</feature>
<dbReference type="Proteomes" id="UP000183810">
    <property type="component" value="Chromosome"/>
</dbReference>
<sequence>MVTLKVLLQSKHLQTHGAFDREYNAVARRVEPGLVGSGPRKAQFYRWLSGGVAGLPYPHHCRILEAMFPDYTAGQLFAESVGTQNYSTSKVCGGGPEIVTTYATRSELLRNLPPTELFPGVTRADIVGISLNLFCQQFPDPEIVELLRSGAQIRCLFLDPNSRHTADREREEGQPAGSLTALTRLNISALRRIVQQIAAEDFVGTLTIRTYDAPARFNIAIVDRTCVCQPYLPTSRGVESPAFVVDADSSGLYATFSGVFETLWASGAEPVDDRR</sequence>